<dbReference type="CDD" id="cd00761">
    <property type="entry name" value="Glyco_tranf_GTA_type"/>
    <property type="match status" value="1"/>
</dbReference>
<evidence type="ECO:0000259" key="3">
    <source>
        <dbReference type="Pfam" id="PF00535"/>
    </source>
</evidence>
<evidence type="ECO:0000313" key="5">
    <source>
        <dbReference type="Proteomes" id="UP000595426"/>
    </source>
</evidence>
<dbReference type="OrthoDB" id="396512at2"/>
<organism evidence="4 5">
    <name type="scientific">Elizabethkingia bruuniana</name>
    <dbReference type="NCBI Taxonomy" id="1756149"/>
    <lineage>
        <taxon>Bacteria</taxon>
        <taxon>Pseudomonadati</taxon>
        <taxon>Bacteroidota</taxon>
        <taxon>Flavobacteriia</taxon>
        <taxon>Flavobacteriales</taxon>
        <taxon>Weeksellaceae</taxon>
        <taxon>Elizabethkingia</taxon>
    </lineage>
</organism>
<dbReference type="PANTHER" id="PTHR22916:SF51">
    <property type="entry name" value="GLYCOSYLTRANSFERASE EPSH-RELATED"/>
    <property type="match status" value="1"/>
</dbReference>
<protein>
    <submittedName>
        <fullName evidence="4">Glycosyltransferase family 2 protein</fullName>
    </submittedName>
</protein>
<reference evidence="4 5" key="1">
    <citation type="submission" date="2020-12" db="EMBL/GenBank/DDBJ databases">
        <title>FDA dAtabase for Regulatory Grade micrObial Sequences (FDA-ARGOS): Supporting development and validation of Infectious Disease Dx tests.</title>
        <authorList>
            <person name="Kerrigan L."/>
            <person name="Long C."/>
            <person name="Tallon L."/>
            <person name="Sadzewicz L."/>
            <person name="Zhao X."/>
            <person name="Boylan J."/>
            <person name="Ott S."/>
            <person name="Bowen H."/>
            <person name="Vavikolanu K."/>
            <person name="Mehta A."/>
            <person name="Aluvathingal J."/>
            <person name="Nadendla S."/>
            <person name="Yan Y."/>
            <person name="Sichtig H."/>
        </authorList>
    </citation>
    <scope>NUCLEOTIDE SEQUENCE [LARGE SCALE GENOMIC DNA]</scope>
    <source>
        <strain evidence="4 5">FDAARGOS_1031</strain>
    </source>
</reference>
<keyword evidence="5" id="KW-1185">Reference proteome</keyword>
<dbReference type="InterPro" id="IPR029044">
    <property type="entry name" value="Nucleotide-diphossugar_trans"/>
</dbReference>
<dbReference type="GeneID" id="93131399"/>
<evidence type="ECO:0000256" key="2">
    <source>
        <dbReference type="ARBA" id="ARBA00022679"/>
    </source>
</evidence>
<dbReference type="KEGG" id="egm:AYC65_00700"/>
<evidence type="ECO:0000313" key="4">
    <source>
        <dbReference type="EMBL" id="QQN57027.1"/>
    </source>
</evidence>
<dbReference type="RefSeq" id="WP_034869285.1">
    <property type="nucleotide sequence ID" value="NZ_CBCSDR010000007.1"/>
</dbReference>
<evidence type="ECO:0000256" key="1">
    <source>
        <dbReference type="ARBA" id="ARBA00022676"/>
    </source>
</evidence>
<dbReference type="InterPro" id="IPR001173">
    <property type="entry name" value="Glyco_trans_2-like"/>
</dbReference>
<name>A0A7T7ZWC8_9FLAO</name>
<dbReference type="EMBL" id="CP067018">
    <property type="protein sequence ID" value="QQN57027.1"/>
    <property type="molecule type" value="Genomic_DNA"/>
</dbReference>
<feature type="domain" description="Glycosyltransferase 2-like" evidence="3">
    <location>
        <begin position="8"/>
        <end position="146"/>
    </location>
</feature>
<dbReference type="PANTHER" id="PTHR22916">
    <property type="entry name" value="GLYCOSYLTRANSFERASE"/>
    <property type="match status" value="1"/>
</dbReference>
<dbReference type="Pfam" id="PF00535">
    <property type="entry name" value="Glycos_transf_2"/>
    <property type="match status" value="1"/>
</dbReference>
<sequence length="330" mass="38673">MEARFKISVIIPVYNAEKYIEKCANSLFRQTLLDTEFIFINDCSSDNSLDLLHNILEKYPDCKKRVRIYNNENNIGAASSRNKGLSVSEGKYITFCDSDDWLENDAYEKLYLEAIKYDSDIIWSDFYVTGDGKETYSSQNYGEDNISCIRALLEEKMHGALWNKMFKCTFLLKHDIRFNAGADLWEDLYFSVQAFGAAMKINYIKSAFYHYNICNIQSVSSRDFMRNMSDAVINTEAIVSFLIQKEWYSEINHSVNLLKLASKRFILFSLNINDFKRWNQIFPEANEYIFSFAYLPFHLRVLGWCASKEYFGIIKSWIFIKKIKVKALKK</sequence>
<dbReference type="Proteomes" id="UP000595426">
    <property type="component" value="Chromosome"/>
</dbReference>
<keyword evidence="2 4" id="KW-0808">Transferase</keyword>
<proteinExistence type="predicted"/>
<dbReference type="SUPFAM" id="SSF53448">
    <property type="entry name" value="Nucleotide-diphospho-sugar transferases"/>
    <property type="match status" value="1"/>
</dbReference>
<dbReference type="GO" id="GO:0016758">
    <property type="term" value="F:hexosyltransferase activity"/>
    <property type="evidence" value="ECO:0007669"/>
    <property type="project" value="UniProtKB-ARBA"/>
</dbReference>
<accession>A0A7T7ZWC8</accession>
<dbReference type="Gene3D" id="3.90.550.10">
    <property type="entry name" value="Spore Coat Polysaccharide Biosynthesis Protein SpsA, Chain A"/>
    <property type="match status" value="1"/>
</dbReference>
<gene>
    <name evidence="4" type="ORF">I6H88_11190</name>
</gene>
<dbReference type="AlphaFoldDB" id="A0A7T7ZWC8"/>
<keyword evidence="1" id="KW-0328">Glycosyltransferase</keyword>